<proteinExistence type="predicted"/>
<accession>A0A2I2L697</accession>
<dbReference type="GeneID" id="35381800"/>
<dbReference type="KEGG" id="vg:35381800"/>
<keyword evidence="2" id="KW-1185">Reference proteome</keyword>
<evidence type="ECO:0000313" key="2">
    <source>
        <dbReference type="Proteomes" id="UP000236316"/>
    </source>
</evidence>
<dbReference type="Proteomes" id="UP000236316">
    <property type="component" value="Segment"/>
</dbReference>
<dbReference type="EMBL" id="LT906555">
    <property type="protein sequence ID" value="SNW63036.1"/>
    <property type="molecule type" value="Genomic_DNA"/>
</dbReference>
<name>A0A2I2L697_9VIRU</name>
<sequence>MDKEYLELQQDLSIISKIREGETFCTIDKSVISHGSIHSLWKRTFRESRYKTCDFLSNIIRNAINYCIDKKYRWEEIKDLAFHCKDGLSNLKSTYKGDIKTSNNIDTIIKLIDEFKCHYQDNDKYRIKQSQKIESHFGPVKAFMKAYKPRIPEVCNSPMLSINSNYL</sequence>
<dbReference type="RefSeq" id="YP_009449338.1">
    <property type="nucleotide sequence ID" value="NC_036594.1"/>
</dbReference>
<evidence type="ECO:0000313" key="1">
    <source>
        <dbReference type="EMBL" id="SNW63036.1"/>
    </source>
</evidence>
<organism evidence="1">
    <name type="scientific">Orpheovirus IHUMI-LCC2</name>
    <dbReference type="NCBI Taxonomy" id="2023057"/>
    <lineage>
        <taxon>Viruses</taxon>
        <taxon>Varidnaviria</taxon>
        <taxon>Bamfordvirae</taxon>
        <taxon>Nucleocytoviricota</taxon>
        <taxon>Megaviricetes</taxon>
        <taxon>Pimascovirales</taxon>
        <taxon>Ocovirineae</taxon>
        <taxon>Orpheoviridae</taxon>
        <taxon>Alphaorpheovirus</taxon>
        <taxon>Alphaorpheovirus massiliense</taxon>
    </lineage>
</organism>
<protein>
    <submittedName>
        <fullName evidence="1">Uncharacterized protein</fullName>
    </submittedName>
</protein>
<gene>
    <name evidence="1" type="ORF">ORPV_1132</name>
</gene>
<reference evidence="1" key="1">
    <citation type="submission" date="2017-08" db="EMBL/GenBank/DDBJ databases">
        <authorList>
            <consortium name="Urmite Genomes"/>
        </authorList>
    </citation>
    <scope>NUCLEOTIDE SEQUENCE [LARGE SCALE GENOMIC DNA]</scope>
    <source>
        <strain evidence="1">IHUMI-LCC2</strain>
    </source>
</reference>